<feature type="transmembrane region" description="Helical" evidence="9">
    <location>
        <begin position="197"/>
        <end position="219"/>
    </location>
</feature>
<feature type="compositionally biased region" description="Basic and acidic residues" evidence="8">
    <location>
        <begin position="606"/>
        <end position="615"/>
    </location>
</feature>
<dbReference type="Pfam" id="PF01545">
    <property type="entry name" value="Cation_efflux"/>
    <property type="match status" value="2"/>
</dbReference>
<evidence type="ECO:0000259" key="10">
    <source>
        <dbReference type="Pfam" id="PF01545"/>
    </source>
</evidence>
<feature type="transmembrane region" description="Helical" evidence="9">
    <location>
        <begin position="58"/>
        <end position="79"/>
    </location>
</feature>
<evidence type="ECO:0000256" key="4">
    <source>
        <dbReference type="ARBA" id="ARBA00022692"/>
    </source>
</evidence>
<dbReference type="STRING" id="436010.A0A166Q1N6"/>
<feature type="compositionally biased region" description="Basic and acidic residues" evidence="8">
    <location>
        <begin position="511"/>
        <end position="520"/>
    </location>
</feature>
<feature type="transmembrane region" description="Helical" evidence="9">
    <location>
        <begin position="25"/>
        <end position="46"/>
    </location>
</feature>
<dbReference type="AlphaFoldDB" id="A0A166Q1N6"/>
<comment type="similarity">
    <text evidence="2">Belongs to the cation diffusion facilitator (CDF) transporter (TC 2.A.4) family. SLC30A subfamily.</text>
</comment>
<organism evidence="11 12">
    <name type="scientific">Athelia psychrophila</name>
    <dbReference type="NCBI Taxonomy" id="1759441"/>
    <lineage>
        <taxon>Eukaryota</taxon>
        <taxon>Fungi</taxon>
        <taxon>Dikarya</taxon>
        <taxon>Basidiomycota</taxon>
        <taxon>Agaricomycotina</taxon>
        <taxon>Agaricomycetes</taxon>
        <taxon>Agaricomycetidae</taxon>
        <taxon>Atheliales</taxon>
        <taxon>Atheliaceae</taxon>
        <taxon>Athelia</taxon>
    </lineage>
</organism>
<evidence type="ECO:0000256" key="3">
    <source>
        <dbReference type="ARBA" id="ARBA00022448"/>
    </source>
</evidence>
<dbReference type="NCBIfam" id="TIGR01297">
    <property type="entry name" value="CDF"/>
    <property type="match status" value="2"/>
</dbReference>
<dbReference type="InterPro" id="IPR058533">
    <property type="entry name" value="Cation_efflux_TM"/>
</dbReference>
<sequence length="859" mass="93438">MDAPDARTRKVSMMPSSHRVRSTSIPANVVPQVLLSNILFALAIHAGKECILKYDVGIFWVTLRVLAFGGLAVLIKEAFTGELTKKKSIEWSVLGMSSLLLLAQQCSLFTILYRMSSTRAVLFTHFSSIWTKSIVEPVSARKTSAVLFSLALSFISDIAITRGDFRALMPAYVGLITHALSSSGLEHTHGVLSPALGPAFTTAASTLGACALFLPLYMFREVILNFPITPALPLTSLAALPLLGYALLFLSPNTSRSHNNVSYSPRFFMISYPSAFVFVCLIGATVFGLYPSVTDIAVGGLLFYGLYPVDISSLSIPTRTPTARLIRSYLKTILSNPESRKIFYFLLLNLAYMGVQMLYGVWTNSLGLISDAIHMAFDCMAIGMGLFASVMATWAPNERFTYGYGRIETLSGFANGIFLILISIFIVFEAIQRILEPPDMNTNQLLLVSSLGLGVNLFGMFAMGGHHHHGGHSHSHSHDHSHSQAEEPTHAGHMHADHDDHSHSHASPSSHDAHHSDAHTHSHVAAEGSHSHTPSPITHARSLSHSHSHPAMNGVHIPEPQHEGHSHSPSHSHSHSPTSPANCDEHGEHGHSHSHSPTTSSTAAHSPHDHEHSHSAQESSHPIHSRHTSPQIHVKHASQDVDLPVAVPTSSSMPFSPITPAYQFGHDDHFDAHHLSDHAPNLHAPDLHKAQAHEGHSHNMRGVFLHVMADTLGSVGVIISTLLIQFYGWTGFDPIASLFIAILIAASVIPLVIDTGKVLCLDVDHREKDIQEALAELPFIEGLATYKSPRFWPKDASSLIGSIHIQPSLSASSSDPTGPHSTTRVTYTNIDRVVERVDSLLRSKISGLEELTIQVEGRS</sequence>
<keyword evidence="7 9" id="KW-0472">Membrane</keyword>
<gene>
    <name evidence="11" type="ORF">FIBSPDRAFT_819387</name>
</gene>
<dbReference type="Proteomes" id="UP000076532">
    <property type="component" value="Unassembled WGS sequence"/>
</dbReference>
<name>A0A166Q1N6_9AGAM</name>
<dbReference type="GO" id="GO:0006882">
    <property type="term" value="P:intracellular zinc ion homeostasis"/>
    <property type="evidence" value="ECO:0007669"/>
    <property type="project" value="InterPro"/>
</dbReference>
<dbReference type="InterPro" id="IPR027469">
    <property type="entry name" value="Cation_efflux_TMD_sf"/>
</dbReference>
<dbReference type="InterPro" id="IPR045316">
    <property type="entry name" value="Msc2-like"/>
</dbReference>
<dbReference type="EMBL" id="KV417513">
    <property type="protein sequence ID" value="KZP26669.1"/>
    <property type="molecule type" value="Genomic_DNA"/>
</dbReference>
<feature type="transmembrane region" description="Helical" evidence="9">
    <location>
        <begin position="407"/>
        <end position="431"/>
    </location>
</feature>
<feature type="compositionally biased region" description="Basic and acidic residues" evidence="8">
    <location>
        <begin position="476"/>
        <end position="503"/>
    </location>
</feature>
<dbReference type="GO" id="GO:1904257">
    <property type="term" value="P:zinc ion import into Golgi lumen"/>
    <property type="evidence" value="ECO:0007669"/>
    <property type="project" value="TreeGrafter"/>
</dbReference>
<comment type="subcellular location">
    <subcellularLocation>
        <location evidence="1">Membrane</location>
        <topology evidence="1">Multi-pass membrane protein</topology>
    </subcellularLocation>
</comment>
<evidence type="ECO:0000256" key="9">
    <source>
        <dbReference type="SAM" id="Phobius"/>
    </source>
</evidence>
<feature type="compositionally biased region" description="Low complexity" evidence="8">
    <location>
        <begin position="595"/>
        <end position="605"/>
    </location>
</feature>
<dbReference type="GO" id="GO:0005385">
    <property type="term" value="F:zinc ion transmembrane transporter activity"/>
    <property type="evidence" value="ECO:0007669"/>
    <property type="project" value="InterPro"/>
</dbReference>
<feature type="transmembrane region" description="Helical" evidence="9">
    <location>
        <begin position="443"/>
        <end position="463"/>
    </location>
</feature>
<evidence type="ECO:0000313" key="12">
    <source>
        <dbReference type="Proteomes" id="UP000076532"/>
    </source>
</evidence>
<evidence type="ECO:0000256" key="7">
    <source>
        <dbReference type="ARBA" id="ARBA00023136"/>
    </source>
</evidence>
<feature type="domain" description="Cation efflux protein transmembrane" evidence="10">
    <location>
        <begin position="691"/>
        <end position="760"/>
    </location>
</feature>
<dbReference type="InterPro" id="IPR002524">
    <property type="entry name" value="Cation_efflux"/>
</dbReference>
<feature type="transmembrane region" description="Helical" evidence="9">
    <location>
        <begin position="91"/>
        <end position="113"/>
    </location>
</feature>
<reference evidence="11 12" key="1">
    <citation type="journal article" date="2016" name="Mol. Biol. Evol.">
        <title>Comparative Genomics of Early-Diverging Mushroom-Forming Fungi Provides Insights into the Origins of Lignocellulose Decay Capabilities.</title>
        <authorList>
            <person name="Nagy L.G."/>
            <person name="Riley R."/>
            <person name="Tritt A."/>
            <person name="Adam C."/>
            <person name="Daum C."/>
            <person name="Floudas D."/>
            <person name="Sun H."/>
            <person name="Yadav J.S."/>
            <person name="Pangilinan J."/>
            <person name="Larsson K.H."/>
            <person name="Matsuura K."/>
            <person name="Barry K."/>
            <person name="Labutti K."/>
            <person name="Kuo R."/>
            <person name="Ohm R.A."/>
            <person name="Bhattacharya S.S."/>
            <person name="Shirouzu T."/>
            <person name="Yoshinaga Y."/>
            <person name="Martin F.M."/>
            <person name="Grigoriev I.V."/>
            <person name="Hibbett D.S."/>
        </authorList>
    </citation>
    <scope>NUCLEOTIDE SEQUENCE [LARGE SCALE GENOMIC DNA]</scope>
    <source>
        <strain evidence="11 12">CBS 109695</strain>
    </source>
</reference>
<keyword evidence="6" id="KW-0406">Ion transport</keyword>
<evidence type="ECO:0000256" key="8">
    <source>
        <dbReference type="SAM" id="MobiDB-lite"/>
    </source>
</evidence>
<feature type="compositionally biased region" description="Polar residues" evidence="8">
    <location>
        <begin position="531"/>
        <end position="541"/>
    </location>
</feature>
<proteinExistence type="inferred from homology"/>
<dbReference type="PANTHER" id="PTHR45755:SF4">
    <property type="entry name" value="ZINC TRANSPORTER 7"/>
    <property type="match status" value="1"/>
</dbReference>
<evidence type="ECO:0000256" key="1">
    <source>
        <dbReference type="ARBA" id="ARBA00004141"/>
    </source>
</evidence>
<dbReference type="GO" id="GO:0031410">
    <property type="term" value="C:cytoplasmic vesicle"/>
    <property type="evidence" value="ECO:0007669"/>
    <property type="project" value="TreeGrafter"/>
</dbReference>
<feature type="transmembrane region" description="Helical" evidence="9">
    <location>
        <begin position="342"/>
        <end position="362"/>
    </location>
</feature>
<feature type="transmembrane region" description="Helical" evidence="9">
    <location>
        <begin position="231"/>
        <end position="250"/>
    </location>
</feature>
<keyword evidence="5 9" id="KW-1133">Transmembrane helix</keyword>
<dbReference type="FunFam" id="1.20.1510.10:FF:000033">
    <property type="entry name" value="Unplaced genomic scaffold supercont1.9, whole genome shotgun sequence"/>
    <property type="match status" value="1"/>
</dbReference>
<feature type="transmembrane region" description="Helical" evidence="9">
    <location>
        <begin position="735"/>
        <end position="753"/>
    </location>
</feature>
<dbReference type="GO" id="GO:0005794">
    <property type="term" value="C:Golgi apparatus"/>
    <property type="evidence" value="ECO:0007669"/>
    <property type="project" value="TreeGrafter"/>
</dbReference>
<dbReference type="GO" id="GO:0016020">
    <property type="term" value="C:membrane"/>
    <property type="evidence" value="ECO:0007669"/>
    <property type="project" value="UniProtKB-SubCell"/>
</dbReference>
<keyword evidence="3" id="KW-0813">Transport</keyword>
<keyword evidence="4 9" id="KW-0812">Transmembrane</keyword>
<evidence type="ECO:0000256" key="6">
    <source>
        <dbReference type="ARBA" id="ARBA00023065"/>
    </source>
</evidence>
<dbReference type="Gene3D" id="1.20.1510.10">
    <property type="entry name" value="Cation efflux protein transmembrane domain"/>
    <property type="match status" value="2"/>
</dbReference>
<feature type="transmembrane region" description="Helical" evidence="9">
    <location>
        <begin position="703"/>
        <end position="729"/>
    </location>
</feature>
<feature type="domain" description="Cation efflux protein transmembrane" evidence="10">
    <location>
        <begin position="342"/>
        <end position="477"/>
    </location>
</feature>
<feature type="region of interest" description="Disordered" evidence="8">
    <location>
        <begin position="468"/>
        <end position="634"/>
    </location>
</feature>
<keyword evidence="12" id="KW-1185">Reference proteome</keyword>
<feature type="transmembrane region" description="Helical" evidence="9">
    <location>
        <begin position="270"/>
        <end position="290"/>
    </location>
</feature>
<dbReference type="OrthoDB" id="78669at2759"/>
<evidence type="ECO:0000313" key="11">
    <source>
        <dbReference type="EMBL" id="KZP26669.1"/>
    </source>
</evidence>
<feature type="transmembrane region" description="Helical" evidence="9">
    <location>
        <begin position="374"/>
        <end position="395"/>
    </location>
</feature>
<protein>
    <submittedName>
        <fullName evidence="11">Cation efflux protein</fullName>
    </submittedName>
</protein>
<dbReference type="PANTHER" id="PTHR45755">
    <property type="match status" value="1"/>
</dbReference>
<evidence type="ECO:0000256" key="5">
    <source>
        <dbReference type="ARBA" id="ARBA00022989"/>
    </source>
</evidence>
<accession>A0A166Q1N6</accession>
<dbReference type="SUPFAM" id="SSF161111">
    <property type="entry name" value="Cation efflux protein transmembrane domain-like"/>
    <property type="match status" value="1"/>
</dbReference>
<evidence type="ECO:0000256" key="2">
    <source>
        <dbReference type="ARBA" id="ARBA00008873"/>
    </source>
</evidence>